<evidence type="ECO:0000259" key="1">
    <source>
        <dbReference type="PROSITE" id="PS51186"/>
    </source>
</evidence>
<dbReference type="InterPro" id="IPR000182">
    <property type="entry name" value="GNAT_dom"/>
</dbReference>
<dbReference type="PROSITE" id="PS51186">
    <property type="entry name" value="GNAT"/>
    <property type="match status" value="1"/>
</dbReference>
<dbReference type="Proteomes" id="UP001407405">
    <property type="component" value="Unassembled WGS sequence"/>
</dbReference>
<gene>
    <name evidence="2" type="ORF">AAIG11_09085</name>
</gene>
<dbReference type="Pfam" id="PF13527">
    <property type="entry name" value="Acetyltransf_9"/>
    <property type="match status" value="1"/>
</dbReference>
<protein>
    <submittedName>
        <fullName evidence="2">N-acetyltransferase</fullName>
        <ecNumber evidence="2">2.3.1.-</ecNumber>
    </submittedName>
</protein>
<dbReference type="InterPro" id="IPR016181">
    <property type="entry name" value="Acyl_CoA_acyltransferase"/>
</dbReference>
<dbReference type="EMBL" id="JBCITM010000008">
    <property type="protein sequence ID" value="MEN1760625.1"/>
    <property type="molecule type" value="Genomic_DNA"/>
</dbReference>
<sequence>MAKQTPKKHQSPFRMSCRELVVRPEDKKEVPVIREVIREAFAPMPFSTGQEWQLVEKIRQSSGYLPSLALVALCDGVLVGQSMISLLEIEDKKKPHNALVLGPVSVLPDFQRRGIGQELIRIGIAAAKRMPLPVMVVVGDLAYYSRFGFEPAVPRSIHMPFGFDEEDYLQVLELKKGALKGVQGVIKFPPSFFDEKGDLL</sequence>
<keyword evidence="2" id="KW-0012">Acyltransferase</keyword>
<comment type="caution">
    <text evidence="2">The sequence shown here is derived from an EMBL/GenBank/DDBJ whole genome shotgun (WGS) entry which is preliminary data.</text>
</comment>
<dbReference type="GO" id="GO:0016746">
    <property type="term" value="F:acyltransferase activity"/>
    <property type="evidence" value="ECO:0007669"/>
    <property type="project" value="UniProtKB-KW"/>
</dbReference>
<evidence type="ECO:0000313" key="3">
    <source>
        <dbReference type="Proteomes" id="UP001407405"/>
    </source>
</evidence>
<evidence type="ECO:0000313" key="2">
    <source>
        <dbReference type="EMBL" id="MEN1760625.1"/>
    </source>
</evidence>
<reference evidence="2 3" key="1">
    <citation type="submission" date="2024-04" db="EMBL/GenBank/DDBJ databases">
        <title>Genome sequencing and metabolic network reconstruction of aminoacids and betaine degradation by Anoxynatronum sibiricum.</title>
        <authorList>
            <person name="Detkova E.N."/>
            <person name="Boltjanskaja Y.V."/>
            <person name="Mardanov A.V."/>
            <person name="Kevbrin V."/>
        </authorList>
    </citation>
    <scope>NUCLEOTIDE SEQUENCE [LARGE SCALE GENOMIC DNA]</scope>
    <source>
        <strain evidence="2 3">Z-7981</strain>
    </source>
</reference>
<dbReference type="SUPFAM" id="SSF55729">
    <property type="entry name" value="Acyl-CoA N-acyltransferases (Nat)"/>
    <property type="match status" value="1"/>
</dbReference>
<proteinExistence type="predicted"/>
<keyword evidence="3" id="KW-1185">Reference proteome</keyword>
<keyword evidence="2" id="KW-0808">Transferase</keyword>
<feature type="domain" description="N-acetyltransferase" evidence="1">
    <location>
        <begin position="20"/>
        <end position="170"/>
    </location>
</feature>
<dbReference type="RefSeq" id="WP_343185948.1">
    <property type="nucleotide sequence ID" value="NZ_JBCITM010000008.1"/>
</dbReference>
<dbReference type="Gene3D" id="3.40.630.30">
    <property type="match status" value="1"/>
</dbReference>
<accession>A0ABU9VTZ5</accession>
<organism evidence="2 3">
    <name type="scientific">Anoxynatronum sibiricum</name>
    <dbReference type="NCBI Taxonomy" id="210623"/>
    <lineage>
        <taxon>Bacteria</taxon>
        <taxon>Bacillati</taxon>
        <taxon>Bacillota</taxon>
        <taxon>Clostridia</taxon>
        <taxon>Eubacteriales</taxon>
        <taxon>Clostridiaceae</taxon>
        <taxon>Anoxynatronum</taxon>
    </lineage>
</organism>
<name>A0ABU9VTZ5_9CLOT</name>
<dbReference type="CDD" id="cd04301">
    <property type="entry name" value="NAT_SF"/>
    <property type="match status" value="1"/>
</dbReference>
<dbReference type="EC" id="2.3.1.-" evidence="2"/>